<sequence>MFDVLMYLFENYVHSEVEIMMDHEQLTDELSRAGFRHEEIFKALAWLERLAALQENGERPFLVNVPQYSIRIYTDEEMLRLDAQCRGFLMFLEQIQVLSGETREMAIDRLMDLEQSAISLEDLKWVVLMVLFNVPGQENAYAKMENLLFEEPGELLH</sequence>
<dbReference type="InterPro" id="IPR007456">
    <property type="entry name" value="Smg"/>
</dbReference>
<evidence type="ECO:0000256" key="1">
    <source>
        <dbReference type="HAMAP-Rule" id="MF_00598"/>
    </source>
</evidence>
<dbReference type="STRING" id="584787.GCA_001247655_02202"/>
<comment type="caution">
    <text evidence="2">The sequence shown here is derived from an EMBL/GenBank/DDBJ whole genome shotgun (WGS) entry which is preliminary data.</text>
</comment>
<dbReference type="AlphaFoldDB" id="A0A3N1NT70"/>
<comment type="similarity">
    <text evidence="1">Belongs to the Smg family.</text>
</comment>
<evidence type="ECO:0000313" key="2">
    <source>
        <dbReference type="EMBL" id="ROQ19089.1"/>
    </source>
</evidence>
<dbReference type="OrthoDB" id="9788984at2"/>
<dbReference type="NCBIfam" id="NF002897">
    <property type="entry name" value="PRK03430.1"/>
    <property type="match status" value="1"/>
</dbReference>
<reference evidence="2 3" key="1">
    <citation type="submission" date="2018-11" db="EMBL/GenBank/DDBJ databases">
        <title>Genomic Encyclopedia of Type Strains, Phase IV (KMG-IV): sequencing the most valuable type-strain genomes for metagenomic binning, comparative biology and taxonomic classification.</title>
        <authorList>
            <person name="Goeker M."/>
        </authorList>
    </citation>
    <scope>NUCLEOTIDE SEQUENCE [LARGE SCALE GENOMIC DNA]</scope>
    <source>
        <strain evidence="2 3">DSM 21945</strain>
    </source>
</reference>
<protein>
    <recommendedName>
        <fullName evidence="1">Protein Smg</fullName>
    </recommendedName>
</protein>
<organism evidence="2 3">
    <name type="scientific">Gallaecimonas pentaromativorans</name>
    <dbReference type="NCBI Taxonomy" id="584787"/>
    <lineage>
        <taxon>Bacteria</taxon>
        <taxon>Pseudomonadati</taxon>
        <taxon>Pseudomonadota</taxon>
        <taxon>Gammaproteobacteria</taxon>
        <taxon>Enterobacterales</taxon>
        <taxon>Gallaecimonadaceae</taxon>
        <taxon>Gallaecimonas</taxon>
    </lineage>
</organism>
<dbReference type="Pfam" id="PF04361">
    <property type="entry name" value="DUF494"/>
    <property type="match status" value="1"/>
</dbReference>
<accession>A0A3N1NT70</accession>
<gene>
    <name evidence="1" type="primary">smg</name>
    <name evidence="2" type="ORF">EDC28_1129</name>
</gene>
<dbReference type="PANTHER" id="PTHR38692:SF1">
    <property type="entry name" value="PROTEIN SMG"/>
    <property type="match status" value="1"/>
</dbReference>
<dbReference type="HAMAP" id="MF_00598">
    <property type="entry name" value="Smg"/>
    <property type="match status" value="1"/>
</dbReference>
<evidence type="ECO:0000313" key="3">
    <source>
        <dbReference type="Proteomes" id="UP000268033"/>
    </source>
</evidence>
<dbReference type="Proteomes" id="UP000268033">
    <property type="component" value="Unassembled WGS sequence"/>
</dbReference>
<dbReference type="RefSeq" id="WP_050660736.1">
    <property type="nucleotide sequence ID" value="NZ_JBLXAC010000012.1"/>
</dbReference>
<name>A0A3N1NT70_9GAMM</name>
<dbReference type="PANTHER" id="PTHR38692">
    <property type="entry name" value="PROTEIN SMG"/>
    <property type="match status" value="1"/>
</dbReference>
<keyword evidence="3" id="KW-1185">Reference proteome</keyword>
<dbReference type="EMBL" id="RJUL01000012">
    <property type="protein sequence ID" value="ROQ19089.1"/>
    <property type="molecule type" value="Genomic_DNA"/>
</dbReference>
<proteinExistence type="inferred from homology"/>